<dbReference type="RefSeq" id="WP_072834046.1">
    <property type="nucleotide sequence ID" value="NZ_FQUU01000003.1"/>
</dbReference>
<evidence type="ECO:0000313" key="7">
    <source>
        <dbReference type="EMBL" id="SHE70032.1"/>
    </source>
</evidence>
<protein>
    <recommendedName>
        <fullName evidence="6">Cytochrome c domain-containing protein</fullName>
    </recommendedName>
</protein>
<keyword evidence="8" id="KW-1185">Reference proteome</keyword>
<dbReference type="InterPro" id="IPR036909">
    <property type="entry name" value="Cyt_c-like_dom_sf"/>
</dbReference>
<dbReference type="PANTHER" id="PTHR35008">
    <property type="entry name" value="BLL4482 PROTEIN-RELATED"/>
    <property type="match status" value="1"/>
</dbReference>
<dbReference type="AlphaFoldDB" id="A0A1M4VMF0"/>
<evidence type="ECO:0000256" key="2">
    <source>
        <dbReference type="ARBA" id="ARBA00022723"/>
    </source>
</evidence>
<proteinExistence type="predicted"/>
<evidence type="ECO:0000256" key="3">
    <source>
        <dbReference type="ARBA" id="ARBA00023004"/>
    </source>
</evidence>
<sequence length="204" mass="22126">MRTLFYLPVMAVLSLASCNSSNEQPSDQKKEDIVETRKLEGEALIKKGDYIVTAGGCNDCHTPKIMTPQGPVLDTTRLLSGHPNDSKLPPINPASYIPGNWVSMAPDVTAFVGPWGISYAANLTSDSATGIGAWTKEVFIQTLRTGKHLGMANGRPIMPPMPWNTVNKYNDEDLGAIYAYLKSLPAVPNRVPEYTPPPKPTASK</sequence>
<dbReference type="SUPFAM" id="SSF46626">
    <property type="entry name" value="Cytochrome c"/>
    <property type="match status" value="1"/>
</dbReference>
<keyword evidence="2 4" id="KW-0479">Metal-binding</keyword>
<accession>A0A1M4VMF0</accession>
<dbReference type="PROSITE" id="PS51257">
    <property type="entry name" value="PROKAR_LIPOPROTEIN"/>
    <property type="match status" value="1"/>
</dbReference>
<dbReference type="Gene3D" id="1.10.760.10">
    <property type="entry name" value="Cytochrome c-like domain"/>
    <property type="match status" value="1"/>
</dbReference>
<gene>
    <name evidence="7" type="ORF">SAMN02745131_00904</name>
</gene>
<keyword evidence="3 4" id="KW-0408">Iron</keyword>
<evidence type="ECO:0000259" key="6">
    <source>
        <dbReference type="PROSITE" id="PS51007"/>
    </source>
</evidence>
<feature type="domain" description="Cytochrome c" evidence="6">
    <location>
        <begin position="43"/>
        <end position="185"/>
    </location>
</feature>
<organism evidence="7 8">
    <name type="scientific">Flavisolibacter ginsengisoli DSM 18119</name>
    <dbReference type="NCBI Taxonomy" id="1121884"/>
    <lineage>
        <taxon>Bacteria</taxon>
        <taxon>Pseudomonadati</taxon>
        <taxon>Bacteroidota</taxon>
        <taxon>Chitinophagia</taxon>
        <taxon>Chitinophagales</taxon>
        <taxon>Chitinophagaceae</taxon>
        <taxon>Flavisolibacter</taxon>
    </lineage>
</organism>
<dbReference type="EMBL" id="FQUU01000003">
    <property type="protein sequence ID" value="SHE70032.1"/>
    <property type="molecule type" value="Genomic_DNA"/>
</dbReference>
<dbReference type="PANTHER" id="PTHR35008:SF4">
    <property type="entry name" value="BLL4482 PROTEIN"/>
    <property type="match status" value="1"/>
</dbReference>
<evidence type="ECO:0000256" key="5">
    <source>
        <dbReference type="SAM" id="SignalP"/>
    </source>
</evidence>
<evidence type="ECO:0000256" key="4">
    <source>
        <dbReference type="PROSITE-ProRule" id="PRU00433"/>
    </source>
</evidence>
<dbReference type="STRING" id="1121884.SAMN02745131_00904"/>
<reference evidence="7 8" key="1">
    <citation type="submission" date="2016-11" db="EMBL/GenBank/DDBJ databases">
        <authorList>
            <person name="Jaros S."/>
            <person name="Januszkiewicz K."/>
            <person name="Wedrychowicz H."/>
        </authorList>
    </citation>
    <scope>NUCLEOTIDE SEQUENCE [LARGE SCALE GENOMIC DNA]</scope>
    <source>
        <strain evidence="7 8">DSM 18119</strain>
    </source>
</reference>
<keyword evidence="1 4" id="KW-0349">Heme</keyword>
<feature type="chain" id="PRO_5012228822" description="Cytochrome c domain-containing protein" evidence="5">
    <location>
        <begin position="23"/>
        <end position="204"/>
    </location>
</feature>
<dbReference type="OrthoDB" id="9809720at2"/>
<dbReference type="Proteomes" id="UP000184048">
    <property type="component" value="Unassembled WGS sequence"/>
</dbReference>
<dbReference type="InterPro" id="IPR051459">
    <property type="entry name" value="Cytochrome_c-type_DH"/>
</dbReference>
<dbReference type="GO" id="GO:0009055">
    <property type="term" value="F:electron transfer activity"/>
    <property type="evidence" value="ECO:0007669"/>
    <property type="project" value="InterPro"/>
</dbReference>
<dbReference type="GO" id="GO:0020037">
    <property type="term" value="F:heme binding"/>
    <property type="evidence" value="ECO:0007669"/>
    <property type="project" value="InterPro"/>
</dbReference>
<evidence type="ECO:0000313" key="8">
    <source>
        <dbReference type="Proteomes" id="UP000184048"/>
    </source>
</evidence>
<evidence type="ECO:0000256" key="1">
    <source>
        <dbReference type="ARBA" id="ARBA00022617"/>
    </source>
</evidence>
<feature type="signal peptide" evidence="5">
    <location>
        <begin position="1"/>
        <end position="22"/>
    </location>
</feature>
<keyword evidence="5" id="KW-0732">Signal</keyword>
<dbReference type="GO" id="GO:0046872">
    <property type="term" value="F:metal ion binding"/>
    <property type="evidence" value="ECO:0007669"/>
    <property type="project" value="UniProtKB-KW"/>
</dbReference>
<name>A0A1M4VMF0_9BACT</name>
<dbReference type="PROSITE" id="PS51007">
    <property type="entry name" value="CYTC"/>
    <property type="match status" value="1"/>
</dbReference>
<dbReference type="InterPro" id="IPR009056">
    <property type="entry name" value="Cyt_c-like_dom"/>
</dbReference>